<dbReference type="AlphaFoldDB" id="A0A8X6S8K1"/>
<accession>A0A8X6S8K1</accession>
<dbReference type="Proteomes" id="UP000887159">
    <property type="component" value="Unassembled WGS sequence"/>
</dbReference>
<name>A0A8X6S8K1_TRICX</name>
<proteinExistence type="predicted"/>
<evidence type="ECO:0000313" key="2">
    <source>
        <dbReference type="Proteomes" id="UP000887159"/>
    </source>
</evidence>
<dbReference type="EMBL" id="BMAU01021261">
    <property type="protein sequence ID" value="GFY06685.1"/>
    <property type="molecule type" value="Genomic_DNA"/>
</dbReference>
<evidence type="ECO:0000313" key="1">
    <source>
        <dbReference type="EMBL" id="GFY06685.1"/>
    </source>
</evidence>
<gene>
    <name evidence="1" type="ORF">TNCV_3525411</name>
</gene>
<organism evidence="1 2">
    <name type="scientific">Trichonephila clavipes</name>
    <name type="common">Golden silk orbweaver</name>
    <name type="synonym">Nephila clavipes</name>
    <dbReference type="NCBI Taxonomy" id="2585209"/>
    <lineage>
        <taxon>Eukaryota</taxon>
        <taxon>Metazoa</taxon>
        <taxon>Ecdysozoa</taxon>
        <taxon>Arthropoda</taxon>
        <taxon>Chelicerata</taxon>
        <taxon>Arachnida</taxon>
        <taxon>Araneae</taxon>
        <taxon>Araneomorphae</taxon>
        <taxon>Entelegynae</taxon>
        <taxon>Araneoidea</taxon>
        <taxon>Nephilidae</taxon>
        <taxon>Trichonephila</taxon>
    </lineage>
</organism>
<protein>
    <submittedName>
        <fullName evidence="1">Uncharacterized protein</fullName>
    </submittedName>
</protein>
<comment type="caution">
    <text evidence="1">The sequence shown here is derived from an EMBL/GenBank/DDBJ whole genome shotgun (WGS) entry which is preliminary data.</text>
</comment>
<sequence>MGRFIFNYNNSSPSINIEDCLCKNYNNFIDDHHKRVVTGNLDIINDNILKEVTNMAAMEDYVFLDALQKHCRIMESALMSKCNMNNQVREDARQALCELKDSIYKNFERVKSANFLEACKQT</sequence>
<keyword evidence="2" id="KW-1185">Reference proteome</keyword>
<reference evidence="1" key="1">
    <citation type="submission" date="2020-08" db="EMBL/GenBank/DDBJ databases">
        <title>Multicomponent nature underlies the extraordinary mechanical properties of spider dragline silk.</title>
        <authorList>
            <person name="Kono N."/>
            <person name="Nakamura H."/>
            <person name="Mori M."/>
            <person name="Yoshida Y."/>
            <person name="Ohtoshi R."/>
            <person name="Malay A.D."/>
            <person name="Moran D.A.P."/>
            <person name="Tomita M."/>
            <person name="Numata K."/>
            <person name="Arakawa K."/>
        </authorList>
    </citation>
    <scope>NUCLEOTIDE SEQUENCE</scope>
</reference>